<evidence type="ECO:0000256" key="1">
    <source>
        <dbReference type="SAM" id="MobiDB-lite"/>
    </source>
</evidence>
<reference evidence="5" key="1">
    <citation type="journal article" date="2019" name="Int. J. Syst. Evol. Microbiol.">
        <title>The Global Catalogue of Microorganisms (GCM) 10K type strain sequencing project: providing services to taxonomists for standard genome sequencing and annotation.</title>
        <authorList>
            <consortium name="The Broad Institute Genomics Platform"/>
            <consortium name="The Broad Institute Genome Sequencing Center for Infectious Disease"/>
            <person name="Wu L."/>
            <person name="Ma J."/>
        </authorList>
    </citation>
    <scope>NUCLEOTIDE SEQUENCE [LARGE SCALE GENOMIC DNA]</scope>
    <source>
        <strain evidence="5">JCM 16673</strain>
    </source>
</reference>
<feature type="signal peptide" evidence="2">
    <location>
        <begin position="1"/>
        <end position="21"/>
    </location>
</feature>
<protein>
    <recommendedName>
        <fullName evidence="3">PepSY domain-containing protein</fullName>
    </recommendedName>
</protein>
<gene>
    <name evidence="4" type="ORF">GCM10022212_14480</name>
</gene>
<accession>A0ABP7T1F2</accession>
<evidence type="ECO:0000313" key="4">
    <source>
        <dbReference type="EMBL" id="GAA4019352.1"/>
    </source>
</evidence>
<name>A0ABP7T1F2_9BURK</name>
<keyword evidence="5" id="KW-1185">Reference proteome</keyword>
<dbReference type="Pfam" id="PF13670">
    <property type="entry name" value="PepSY_2"/>
    <property type="match status" value="1"/>
</dbReference>
<comment type="caution">
    <text evidence="4">The sequence shown here is derived from an EMBL/GenBank/DDBJ whole genome shotgun (WGS) entry which is preliminary data.</text>
</comment>
<evidence type="ECO:0000259" key="3">
    <source>
        <dbReference type="Pfam" id="PF13670"/>
    </source>
</evidence>
<dbReference type="InterPro" id="IPR025711">
    <property type="entry name" value="PepSY"/>
</dbReference>
<keyword evidence="2" id="KW-0732">Signal</keyword>
<evidence type="ECO:0000313" key="5">
    <source>
        <dbReference type="Proteomes" id="UP001501353"/>
    </source>
</evidence>
<organism evidence="4 5">
    <name type="scientific">Actimicrobium antarcticum</name>
    <dbReference type="NCBI Taxonomy" id="1051899"/>
    <lineage>
        <taxon>Bacteria</taxon>
        <taxon>Pseudomonadati</taxon>
        <taxon>Pseudomonadota</taxon>
        <taxon>Betaproteobacteria</taxon>
        <taxon>Burkholderiales</taxon>
        <taxon>Oxalobacteraceae</taxon>
        <taxon>Actimicrobium</taxon>
    </lineage>
</organism>
<evidence type="ECO:0000256" key="2">
    <source>
        <dbReference type="SAM" id="SignalP"/>
    </source>
</evidence>
<feature type="chain" id="PRO_5046139345" description="PepSY domain-containing protein" evidence="2">
    <location>
        <begin position="22"/>
        <end position="121"/>
    </location>
</feature>
<feature type="region of interest" description="Disordered" evidence="1">
    <location>
        <begin position="87"/>
        <end position="121"/>
    </location>
</feature>
<dbReference type="RefSeq" id="WP_344762604.1">
    <property type="nucleotide sequence ID" value="NZ_BAAAZE010000007.1"/>
</dbReference>
<dbReference type="Proteomes" id="UP001501353">
    <property type="component" value="Unassembled WGS sequence"/>
</dbReference>
<dbReference type="EMBL" id="BAAAZE010000007">
    <property type="protein sequence ID" value="GAA4019352.1"/>
    <property type="molecule type" value="Genomic_DNA"/>
</dbReference>
<feature type="domain" description="PepSY" evidence="3">
    <location>
        <begin position="6"/>
        <end position="81"/>
    </location>
</feature>
<proteinExistence type="predicted"/>
<sequence>MILYRTLAALAVLSASSAAFADNDCTDPMSEWKPRELLRQEVEQRGWTVQRIKVDDGCYEVRGTDRAGNKIKAKYAPATLRMRSLEVDFGPSGDTSDYLGPVQSRANHREQTGPANKGTLP</sequence>